<dbReference type="RefSeq" id="YP_009118071.1">
    <property type="nucleotide sequence ID" value="NC_026310.1"/>
</dbReference>
<dbReference type="InterPro" id="IPR012340">
    <property type="entry name" value="NA-bd_OB-fold"/>
</dbReference>
<dbReference type="NCBIfam" id="TIGR00981">
    <property type="entry name" value="rpsL_bact"/>
    <property type="match status" value="1"/>
</dbReference>
<proteinExistence type="inferred from homology"/>
<dbReference type="GO" id="GO:0015935">
    <property type="term" value="C:small ribosomal subunit"/>
    <property type="evidence" value="ECO:0007669"/>
    <property type="project" value="InterPro"/>
</dbReference>
<keyword evidence="5" id="KW-0496">Mitochondrion</keyword>
<sequence length="146" mass="16744">MVTFKQAAVKKARIRKRVKNKRLSLNRCPQKRGTCIKVHILTPKKPCSARRAMTRVKLTNKKVVTCHIPGVGHNLKKFSSVLVRGGRPNDLPAVKYKVIRGAKRTDLHPVYKRKSARSKYGVKNPGRFHRIRLTRGEGQKIYYNFG</sequence>
<dbReference type="InterPro" id="IPR005679">
    <property type="entry name" value="Ribosomal_uS12_bac"/>
</dbReference>
<keyword evidence="2 4" id="KW-0689">Ribosomal protein</keyword>
<protein>
    <submittedName>
        <fullName evidence="5">Ribosomal protein S12</fullName>
    </submittedName>
</protein>
<dbReference type="GO" id="GO:0006412">
    <property type="term" value="P:translation"/>
    <property type="evidence" value="ECO:0007669"/>
    <property type="project" value="InterPro"/>
</dbReference>
<comment type="similarity">
    <text evidence="1 4">Belongs to the universal ribosomal protein uS12 family.</text>
</comment>
<organism evidence="5">
    <name type="scientific">Paracercomonas marina</name>
    <dbReference type="NCBI Taxonomy" id="372086"/>
    <lineage>
        <taxon>Eukaryota</taxon>
        <taxon>Sar</taxon>
        <taxon>Rhizaria</taxon>
        <taxon>Cercozoa</taxon>
        <taxon>Cercomonadida</taxon>
        <taxon>Cercomonadidae</taxon>
        <taxon>Paracercomonas</taxon>
    </lineage>
</organism>
<geneLocation type="mitochondrion" evidence="5"/>
<gene>
    <name evidence="5" type="primary">rps12</name>
</gene>
<dbReference type="GeneID" id="22975974"/>
<dbReference type="Pfam" id="PF00164">
    <property type="entry name" value="Ribosom_S12_S23"/>
    <property type="match status" value="1"/>
</dbReference>
<evidence type="ECO:0000256" key="4">
    <source>
        <dbReference type="RuleBase" id="RU003622"/>
    </source>
</evidence>
<evidence type="ECO:0000256" key="2">
    <source>
        <dbReference type="ARBA" id="ARBA00022980"/>
    </source>
</evidence>
<dbReference type="SUPFAM" id="SSF50249">
    <property type="entry name" value="Nucleic acid-binding proteins"/>
    <property type="match status" value="1"/>
</dbReference>
<dbReference type="Gene3D" id="2.40.50.140">
    <property type="entry name" value="Nucleic acid-binding proteins"/>
    <property type="match status" value="1"/>
</dbReference>
<dbReference type="AlphaFoldDB" id="A0A0B5GSC5"/>
<evidence type="ECO:0000256" key="1">
    <source>
        <dbReference type="ARBA" id="ARBA00005657"/>
    </source>
</evidence>
<dbReference type="InterPro" id="IPR006032">
    <property type="entry name" value="Ribosomal_uS12"/>
</dbReference>
<evidence type="ECO:0000256" key="3">
    <source>
        <dbReference type="ARBA" id="ARBA00023274"/>
    </source>
</evidence>
<keyword evidence="3 4" id="KW-0687">Ribonucleoprotein</keyword>
<dbReference type="PIRSF" id="PIRSF002133">
    <property type="entry name" value="Ribosomal_S12/S23"/>
    <property type="match status" value="1"/>
</dbReference>
<accession>A0A0B5GSC5</accession>
<reference evidence="5" key="1">
    <citation type="journal article" date="2014" name="Nucleic Acids Res.">
        <title>Widespread occurrence of organelle genome-encoded 5S rRNAs including permuted molecules.</title>
        <authorList>
            <person name="Valach M."/>
            <person name="Burger G."/>
            <person name="Gray M.W."/>
            <person name="Lang B.F."/>
        </authorList>
    </citation>
    <scope>NUCLEOTIDE SEQUENCE</scope>
    <source>
        <strain evidence="5">ATCC 50344</strain>
    </source>
</reference>
<dbReference type="PANTHER" id="PTHR11652">
    <property type="entry name" value="30S RIBOSOMAL PROTEIN S12 FAMILY MEMBER"/>
    <property type="match status" value="1"/>
</dbReference>
<dbReference type="GO" id="GO:0003735">
    <property type="term" value="F:structural constituent of ribosome"/>
    <property type="evidence" value="ECO:0007669"/>
    <property type="project" value="InterPro"/>
</dbReference>
<name>A0A0B5GSC5_9EUKA</name>
<dbReference type="EMBL" id="KP165385">
    <property type="protein sequence ID" value="AJF22845.1"/>
    <property type="molecule type" value="Genomic_DNA"/>
</dbReference>
<dbReference type="PRINTS" id="PR01034">
    <property type="entry name" value="RIBOSOMALS12"/>
</dbReference>
<evidence type="ECO:0000313" key="5">
    <source>
        <dbReference type="EMBL" id="AJF22845.1"/>
    </source>
</evidence>